<feature type="binding site" evidence="6">
    <location>
        <position position="165"/>
    </location>
    <ligand>
        <name>Zn(2+)</name>
        <dbReference type="ChEBI" id="CHEBI:29105"/>
    </ligand>
</feature>
<keyword evidence="4 6" id="KW-0862">Zinc</keyword>
<dbReference type="InterPro" id="IPR003000">
    <property type="entry name" value="Sirtuin"/>
</dbReference>
<keyword evidence="5" id="KW-0520">NAD</keyword>
<dbReference type="GO" id="GO:0017136">
    <property type="term" value="F:histone deacetylase activity, NAD-dependent"/>
    <property type="evidence" value="ECO:0007669"/>
    <property type="project" value="TreeGrafter"/>
</dbReference>
<keyword evidence="9" id="KW-1185">Reference proteome</keyword>
<sequence>MKINDLATLGRFILSPECKSVVILTGAGISVASGIPDFRSPGGMYETLRPELITATEKQRRLMEINPTSVVSTEMFFQTAFPYLEVRRPFILGVRDKIWKPTIAHYFARLLHDNTGKLTRVYTQNIDGLTNAVGLPDDKIVSVHGTISKVACENCGQGMDFDSFCNEVETKIKDIYNPENGPRESQPIRCSSCGKATVKPKTVLFGSSLPADFFELSAQDLPAADLLMVVGTSLVVGPANSLVYSVPQSTIRVVINNEPVGEELGIEYGPEAERDYFAQGNCDDVFLDLINELGWNVDDIIDDLPEYSQTLMRMKGKNQS</sequence>
<evidence type="ECO:0000256" key="5">
    <source>
        <dbReference type="ARBA" id="ARBA00023027"/>
    </source>
</evidence>
<reference evidence="8" key="1">
    <citation type="submission" date="2023-06" db="EMBL/GenBank/DDBJ databases">
        <title>Survivors Of The Sea: Transcriptome response of Skeletonema marinoi to long-term dormancy.</title>
        <authorList>
            <person name="Pinder M.I.M."/>
            <person name="Kourtchenko O."/>
            <person name="Robertson E.K."/>
            <person name="Larsson T."/>
            <person name="Maumus F."/>
            <person name="Osuna-Cruz C.M."/>
            <person name="Vancaester E."/>
            <person name="Stenow R."/>
            <person name="Vandepoele K."/>
            <person name="Ploug H."/>
            <person name="Bruchert V."/>
            <person name="Godhe A."/>
            <person name="Topel M."/>
        </authorList>
    </citation>
    <scope>NUCLEOTIDE SEQUENCE</scope>
    <source>
        <strain evidence="8">R05AC</strain>
    </source>
</reference>
<keyword evidence="8" id="KW-0012">Acyltransferase</keyword>
<dbReference type="PROSITE" id="PS50305">
    <property type="entry name" value="SIRTUIN"/>
    <property type="match status" value="1"/>
</dbReference>
<dbReference type="Pfam" id="PF02146">
    <property type="entry name" value="SIR2"/>
    <property type="match status" value="1"/>
</dbReference>
<accession>A0AAD8XXP0</accession>
<protein>
    <submittedName>
        <fullName evidence="8">NAD-dependent protein deacetylase sitruin-2</fullName>
        <ecNumber evidence="8">2.3.1.286</ecNumber>
    </submittedName>
</protein>
<feature type="active site" description="Proton acceptor" evidence="6">
    <location>
        <position position="144"/>
    </location>
</feature>
<evidence type="ECO:0000256" key="4">
    <source>
        <dbReference type="ARBA" id="ARBA00022833"/>
    </source>
</evidence>
<evidence type="ECO:0000259" key="7">
    <source>
        <dbReference type="PROSITE" id="PS50305"/>
    </source>
</evidence>
<dbReference type="Proteomes" id="UP001224775">
    <property type="component" value="Unassembled WGS sequence"/>
</dbReference>
<evidence type="ECO:0000256" key="6">
    <source>
        <dbReference type="PROSITE-ProRule" id="PRU00236"/>
    </source>
</evidence>
<dbReference type="InterPro" id="IPR029035">
    <property type="entry name" value="DHS-like_NAD/FAD-binding_dom"/>
</dbReference>
<dbReference type="PANTHER" id="PTHR11085:SF6">
    <property type="entry name" value="NAD-DEPENDENT PROTEIN DEACETYLASE SIRTUIN-2"/>
    <property type="match status" value="1"/>
</dbReference>
<feature type="domain" description="Deacetylase sirtuin-type" evidence="7">
    <location>
        <begin position="1"/>
        <end position="296"/>
    </location>
</feature>
<dbReference type="AlphaFoldDB" id="A0AAD8XXP0"/>
<dbReference type="InterPro" id="IPR026590">
    <property type="entry name" value="Ssirtuin_cat_dom"/>
</dbReference>
<organism evidence="8 9">
    <name type="scientific">Skeletonema marinoi</name>
    <dbReference type="NCBI Taxonomy" id="267567"/>
    <lineage>
        <taxon>Eukaryota</taxon>
        <taxon>Sar</taxon>
        <taxon>Stramenopiles</taxon>
        <taxon>Ochrophyta</taxon>
        <taxon>Bacillariophyta</taxon>
        <taxon>Coscinodiscophyceae</taxon>
        <taxon>Thalassiosirophycidae</taxon>
        <taxon>Thalassiosirales</taxon>
        <taxon>Skeletonemataceae</taxon>
        <taxon>Skeletonema</taxon>
        <taxon>Skeletonema marinoi-dohrnii complex</taxon>
    </lineage>
</organism>
<dbReference type="GO" id="GO:0005634">
    <property type="term" value="C:nucleus"/>
    <property type="evidence" value="ECO:0007669"/>
    <property type="project" value="TreeGrafter"/>
</dbReference>
<comment type="cofactor">
    <cofactor evidence="1">
        <name>Zn(2+)</name>
        <dbReference type="ChEBI" id="CHEBI:29105"/>
    </cofactor>
</comment>
<dbReference type="Gene3D" id="3.40.50.1220">
    <property type="entry name" value="TPP-binding domain"/>
    <property type="match status" value="1"/>
</dbReference>
<name>A0AAD8XXP0_9STRA</name>
<evidence type="ECO:0000313" key="8">
    <source>
        <dbReference type="EMBL" id="KAK1735211.1"/>
    </source>
</evidence>
<feature type="binding site" evidence="6">
    <location>
        <position position="155"/>
    </location>
    <ligand>
        <name>Zn(2+)</name>
        <dbReference type="ChEBI" id="CHEBI:29105"/>
    </ligand>
</feature>
<keyword evidence="2 8" id="KW-0808">Transferase</keyword>
<feature type="binding site" evidence="6">
    <location>
        <position position="190"/>
    </location>
    <ligand>
        <name>Zn(2+)</name>
        <dbReference type="ChEBI" id="CHEBI:29105"/>
    </ligand>
</feature>
<gene>
    <name evidence="8" type="ORF">QTG54_014277</name>
</gene>
<dbReference type="InterPro" id="IPR050134">
    <property type="entry name" value="NAD-dep_sirtuin_deacylases"/>
</dbReference>
<dbReference type="EMBL" id="JATAAI010000035">
    <property type="protein sequence ID" value="KAK1735211.1"/>
    <property type="molecule type" value="Genomic_DNA"/>
</dbReference>
<keyword evidence="3 6" id="KW-0479">Metal-binding</keyword>
<comment type="caution">
    <text evidence="8">The sequence shown here is derived from an EMBL/GenBank/DDBJ whole genome shotgun (WGS) entry which is preliminary data.</text>
</comment>
<dbReference type="Gene3D" id="3.30.1600.10">
    <property type="entry name" value="SIR2/SIRT2 'Small Domain"/>
    <property type="match status" value="1"/>
</dbReference>
<dbReference type="EC" id="2.3.1.286" evidence="8"/>
<dbReference type="PANTHER" id="PTHR11085">
    <property type="entry name" value="NAD-DEPENDENT PROTEIN DEACYLASE SIRTUIN-5, MITOCHONDRIAL-RELATED"/>
    <property type="match status" value="1"/>
</dbReference>
<dbReference type="SUPFAM" id="SSF52467">
    <property type="entry name" value="DHS-like NAD/FAD-binding domain"/>
    <property type="match status" value="1"/>
</dbReference>
<evidence type="ECO:0000313" key="9">
    <source>
        <dbReference type="Proteomes" id="UP001224775"/>
    </source>
</evidence>
<proteinExistence type="predicted"/>
<evidence type="ECO:0000256" key="1">
    <source>
        <dbReference type="ARBA" id="ARBA00001947"/>
    </source>
</evidence>
<evidence type="ECO:0000256" key="2">
    <source>
        <dbReference type="ARBA" id="ARBA00022679"/>
    </source>
</evidence>
<dbReference type="GO" id="GO:0070403">
    <property type="term" value="F:NAD+ binding"/>
    <property type="evidence" value="ECO:0007669"/>
    <property type="project" value="InterPro"/>
</dbReference>
<feature type="binding site" evidence="6">
    <location>
        <position position="193"/>
    </location>
    <ligand>
        <name>Zn(2+)</name>
        <dbReference type="ChEBI" id="CHEBI:29105"/>
    </ligand>
</feature>
<dbReference type="InterPro" id="IPR026591">
    <property type="entry name" value="Sirtuin_cat_small_dom_sf"/>
</dbReference>
<evidence type="ECO:0000256" key="3">
    <source>
        <dbReference type="ARBA" id="ARBA00022723"/>
    </source>
</evidence>
<dbReference type="GO" id="GO:0046872">
    <property type="term" value="F:metal ion binding"/>
    <property type="evidence" value="ECO:0007669"/>
    <property type="project" value="UniProtKB-KW"/>
</dbReference>